<keyword evidence="1" id="KW-0378">Hydrolase</keyword>
<evidence type="ECO:0000313" key="2">
    <source>
        <dbReference type="Proteomes" id="UP001165186"/>
    </source>
</evidence>
<organism evidence="1 2">
    <name type="scientific">Neofusicoccum parvum</name>
    <dbReference type="NCBI Taxonomy" id="310453"/>
    <lineage>
        <taxon>Eukaryota</taxon>
        <taxon>Fungi</taxon>
        <taxon>Dikarya</taxon>
        <taxon>Ascomycota</taxon>
        <taxon>Pezizomycotina</taxon>
        <taxon>Dothideomycetes</taxon>
        <taxon>Dothideomycetes incertae sedis</taxon>
        <taxon>Botryosphaeriales</taxon>
        <taxon>Botryosphaeriaceae</taxon>
        <taxon>Neofusicoccum</taxon>
    </lineage>
</organism>
<accession>A0ACB5SDK6</accession>
<keyword evidence="2" id="KW-1185">Reference proteome</keyword>
<dbReference type="EMBL" id="BSXG01000284">
    <property type="protein sequence ID" value="GME36084.1"/>
    <property type="molecule type" value="Genomic_DNA"/>
</dbReference>
<protein>
    <submittedName>
        <fullName evidence="1">Fumarylacetoacetate hydrolase family protein</fullName>
    </submittedName>
</protein>
<dbReference type="Proteomes" id="UP001165186">
    <property type="component" value="Unassembled WGS sequence"/>
</dbReference>
<proteinExistence type="predicted"/>
<sequence length="256" mass="27747">MASWNHLIRFKATDGRIYFASIDAPKKNSELIHLSALAPVPYNDMEIICIGVNYREHAEEANLTIPLDPVMWYKPKRSLAGPGSIPIPKCAADSFLDFEGELTIITSKDARDVSVEDAPNYILGYTAGNDLTARLYQDPKRGGGQFTRCKAFDNFAPIGPILTSPAVVGSVVEQRITTKVNGKVFQNSTCNLIHGPAALISFLSRGTTLPAGSVILTGSPPGIGYFQEPKYSLKNGDVVEIEISSIGVLENTVVFE</sequence>
<gene>
    <name evidence="1" type="primary">g2825</name>
    <name evidence="1" type="ORF">NpPPO83_00002825</name>
</gene>
<comment type="caution">
    <text evidence="1">The sequence shown here is derived from an EMBL/GenBank/DDBJ whole genome shotgun (WGS) entry which is preliminary data.</text>
</comment>
<evidence type="ECO:0000313" key="1">
    <source>
        <dbReference type="EMBL" id="GME36084.1"/>
    </source>
</evidence>
<reference evidence="1" key="1">
    <citation type="submission" date="2024-09" db="EMBL/GenBank/DDBJ databases">
        <title>Draft Genome Sequences of Neofusicoccum parvum.</title>
        <authorList>
            <person name="Ashida A."/>
            <person name="Camagna M."/>
            <person name="Tanaka A."/>
            <person name="Takemoto D."/>
        </authorList>
    </citation>
    <scope>NUCLEOTIDE SEQUENCE</scope>
    <source>
        <strain evidence="1">PPO83</strain>
    </source>
</reference>
<name>A0ACB5SDK6_9PEZI</name>